<protein>
    <submittedName>
        <fullName evidence="2">MAD2L1-binding protein</fullName>
    </submittedName>
</protein>
<dbReference type="AlphaFoldDB" id="A0A6P8YM20"/>
<dbReference type="InParanoid" id="A0A6P8YM20"/>
<dbReference type="InterPro" id="IPR009511">
    <property type="entry name" value="MAD1/Cdc20-bound-Mad2-bd"/>
</dbReference>
<gene>
    <name evidence="2" type="primary">LOC117643238</name>
</gene>
<organism evidence="2">
    <name type="scientific">Thrips palmi</name>
    <name type="common">Melon thrips</name>
    <dbReference type="NCBI Taxonomy" id="161013"/>
    <lineage>
        <taxon>Eukaryota</taxon>
        <taxon>Metazoa</taxon>
        <taxon>Ecdysozoa</taxon>
        <taxon>Arthropoda</taxon>
        <taxon>Hexapoda</taxon>
        <taxon>Insecta</taxon>
        <taxon>Pterygota</taxon>
        <taxon>Neoptera</taxon>
        <taxon>Paraneoptera</taxon>
        <taxon>Thysanoptera</taxon>
        <taxon>Terebrantia</taxon>
        <taxon>Thripoidea</taxon>
        <taxon>Thripidae</taxon>
        <taxon>Thrips</taxon>
    </lineage>
</organism>
<dbReference type="RefSeq" id="XP_034237876.1">
    <property type="nucleotide sequence ID" value="XM_034381985.1"/>
</dbReference>
<accession>A0A6P8YM20</accession>
<proteinExistence type="predicted"/>
<dbReference type="OrthoDB" id="6334764at2759"/>
<dbReference type="Pfam" id="PF06581">
    <property type="entry name" value="p31comet"/>
    <property type="match status" value="1"/>
</dbReference>
<dbReference type="Proteomes" id="UP000515158">
    <property type="component" value="Unplaced"/>
</dbReference>
<name>A0A6P8YM20_THRPL</name>
<dbReference type="Gene3D" id="3.30.900.20">
    <property type="match status" value="1"/>
</dbReference>
<keyword evidence="1" id="KW-1185">Reference proteome</keyword>
<dbReference type="KEGG" id="tpal:117643238"/>
<dbReference type="FunCoup" id="A0A6P8YM20">
    <property type="interactions" value="380"/>
</dbReference>
<dbReference type="InterPro" id="IPR053729">
    <property type="entry name" value="MAD2L1BP_domain_sf"/>
</dbReference>
<reference evidence="2" key="1">
    <citation type="submission" date="2025-08" db="UniProtKB">
        <authorList>
            <consortium name="RefSeq"/>
        </authorList>
    </citation>
    <scope>IDENTIFICATION</scope>
    <source>
        <tissue evidence="2">Total insect</tissue>
    </source>
</reference>
<dbReference type="PANTHER" id="PTHR15681:SF1">
    <property type="entry name" value="MAD2L1-BINDING PROTEIN"/>
    <property type="match status" value="1"/>
</dbReference>
<evidence type="ECO:0000313" key="2">
    <source>
        <dbReference type="RefSeq" id="XP_034237876.1"/>
    </source>
</evidence>
<dbReference type="GO" id="GO:0005634">
    <property type="term" value="C:nucleus"/>
    <property type="evidence" value="ECO:0007669"/>
    <property type="project" value="InterPro"/>
</dbReference>
<dbReference type="GeneID" id="117643238"/>
<sequence>MSSPILINVELKDALTASSCSHLAVEFFKHIAYQRQQIPFPYKQLKSVLSRKIEQDSSTVTGARSCQAENEFIKVKGMFESMQNAFQNLEEELCSHEGMIQEIAMILGATPLSPRDVYRFQFPPLLLGHLDSKHPHQSNLLSLFRCLISSEDLHSFFKQPLSPTNMFLFIRKNNTILATSAFTPKERYNLPTSGKHAIIRLIPPSDPPKCICGGTNIYSDDESDTGEVKRPIDNNEVENCSSLWFQAHQTLKGFKDVKINGVAASTMWLQSR</sequence>
<dbReference type="GO" id="GO:0007096">
    <property type="term" value="P:regulation of exit from mitosis"/>
    <property type="evidence" value="ECO:0007669"/>
    <property type="project" value="InterPro"/>
</dbReference>
<dbReference type="PANTHER" id="PTHR15681">
    <property type="entry name" value="MAD2L1-BINDING PROTEIN"/>
    <property type="match status" value="1"/>
</dbReference>
<evidence type="ECO:0000313" key="1">
    <source>
        <dbReference type="Proteomes" id="UP000515158"/>
    </source>
</evidence>